<comment type="caution">
    <text evidence="1">The sequence shown here is derived from an EMBL/GenBank/DDBJ whole genome shotgun (WGS) entry which is preliminary data.</text>
</comment>
<dbReference type="Proteomes" id="UP000603234">
    <property type="component" value="Unassembled WGS sequence"/>
</dbReference>
<dbReference type="RefSeq" id="WP_186840930.1">
    <property type="nucleotide sequence ID" value="NZ_WJBC01000001.1"/>
</dbReference>
<keyword evidence="2" id="KW-1185">Reference proteome</keyword>
<proteinExistence type="predicted"/>
<sequence length="97" mass="11558">MMKNFKKKMKTLQGSGKRLRDLDAFFNVEGFYFNWNTEEMDAFFRNAQDEMRTLRWQNENGSTVYLIITVDELKRDIYDSTLNVMATEYLSFGDKQA</sequence>
<name>A0ABR6WRZ6_9FIRM</name>
<gene>
    <name evidence="1" type="ORF">GH808_00950</name>
</gene>
<protein>
    <submittedName>
        <fullName evidence="1">Uncharacterized protein</fullName>
    </submittedName>
</protein>
<organism evidence="1 2">
    <name type="scientific">Acetobacterium fimetarium</name>
    <dbReference type="NCBI Taxonomy" id="52691"/>
    <lineage>
        <taxon>Bacteria</taxon>
        <taxon>Bacillati</taxon>
        <taxon>Bacillota</taxon>
        <taxon>Clostridia</taxon>
        <taxon>Eubacteriales</taxon>
        <taxon>Eubacteriaceae</taxon>
        <taxon>Acetobacterium</taxon>
    </lineage>
</organism>
<evidence type="ECO:0000313" key="1">
    <source>
        <dbReference type="EMBL" id="MBC3803011.1"/>
    </source>
</evidence>
<dbReference type="EMBL" id="WJBC01000001">
    <property type="protein sequence ID" value="MBC3803011.1"/>
    <property type="molecule type" value="Genomic_DNA"/>
</dbReference>
<reference evidence="1 2" key="1">
    <citation type="journal article" date="2020" name="mSystems">
        <title>Defining Genomic and Predicted Metabolic Features of the Acetobacterium Genus.</title>
        <authorList>
            <person name="Ross D.E."/>
            <person name="Marshall C.W."/>
            <person name="Gulliver D."/>
            <person name="May H.D."/>
            <person name="Norman R.S."/>
        </authorList>
    </citation>
    <scope>NUCLEOTIDE SEQUENCE [LARGE SCALE GENOMIC DNA]</scope>
    <source>
        <strain evidence="1 2">DSM 8238</strain>
    </source>
</reference>
<accession>A0ABR6WRZ6</accession>
<evidence type="ECO:0000313" key="2">
    <source>
        <dbReference type="Proteomes" id="UP000603234"/>
    </source>
</evidence>